<feature type="compositionally biased region" description="Polar residues" evidence="1">
    <location>
        <begin position="49"/>
        <end position="58"/>
    </location>
</feature>
<dbReference type="AlphaFoldDB" id="A0A382LCI2"/>
<protein>
    <submittedName>
        <fullName evidence="2">Uncharacterized protein</fullName>
    </submittedName>
</protein>
<organism evidence="2">
    <name type="scientific">marine metagenome</name>
    <dbReference type="NCBI Taxonomy" id="408172"/>
    <lineage>
        <taxon>unclassified sequences</taxon>
        <taxon>metagenomes</taxon>
        <taxon>ecological metagenomes</taxon>
    </lineage>
</organism>
<feature type="region of interest" description="Disordered" evidence="1">
    <location>
        <begin position="36"/>
        <end position="87"/>
    </location>
</feature>
<dbReference type="PROSITE" id="PS51257">
    <property type="entry name" value="PROKAR_LIPOPROTEIN"/>
    <property type="match status" value="1"/>
</dbReference>
<name>A0A382LCI2_9ZZZZ</name>
<dbReference type="EMBL" id="UINC01085353">
    <property type="protein sequence ID" value="SVC32817.1"/>
    <property type="molecule type" value="Genomic_DNA"/>
</dbReference>
<reference evidence="2" key="1">
    <citation type="submission" date="2018-05" db="EMBL/GenBank/DDBJ databases">
        <authorList>
            <person name="Lanie J.A."/>
            <person name="Ng W.-L."/>
            <person name="Kazmierczak K.M."/>
            <person name="Andrzejewski T.M."/>
            <person name="Davidsen T.M."/>
            <person name="Wayne K.J."/>
            <person name="Tettelin H."/>
            <person name="Glass J.I."/>
            <person name="Rusch D."/>
            <person name="Podicherti R."/>
            <person name="Tsui H.-C.T."/>
            <person name="Winkler M.E."/>
        </authorList>
    </citation>
    <scope>NUCLEOTIDE SEQUENCE</scope>
</reference>
<evidence type="ECO:0000313" key="2">
    <source>
        <dbReference type="EMBL" id="SVC32817.1"/>
    </source>
</evidence>
<evidence type="ECO:0000256" key="1">
    <source>
        <dbReference type="SAM" id="MobiDB-lite"/>
    </source>
</evidence>
<gene>
    <name evidence="2" type="ORF">METZ01_LOCUS285671</name>
</gene>
<proteinExistence type="predicted"/>
<feature type="non-terminal residue" evidence="2">
    <location>
        <position position="142"/>
    </location>
</feature>
<sequence length="142" mass="15007">MVTLGKVKQTMHRIFNLVILAVLTITILACGDSVDESTSSGPTIIGEGWTSSDTALTEETSKGIGVIGAPGNQTEADPKATSIPPTPTTVALATVAPTSTPPNKTVDEKITGKLVDVLSSDQYPRTNARNLEREFRREPETA</sequence>
<accession>A0A382LCI2</accession>